<dbReference type="EMBL" id="NKUJ01000393">
    <property type="protein sequence ID" value="RMJ06721.1"/>
    <property type="molecule type" value="Genomic_DNA"/>
</dbReference>
<feature type="region of interest" description="Disordered" evidence="1">
    <location>
        <begin position="1"/>
        <end position="32"/>
    </location>
</feature>
<comment type="caution">
    <text evidence="2">The sequence shown here is derived from an EMBL/GenBank/DDBJ whole genome shotgun (WGS) entry which is preliminary data.</text>
</comment>
<gene>
    <name evidence="2" type="ORF">CDV36_013681</name>
</gene>
<accession>A0A3M2RN44</accession>
<organism evidence="2 3">
    <name type="scientific">Fusarium kuroshium</name>
    <dbReference type="NCBI Taxonomy" id="2010991"/>
    <lineage>
        <taxon>Eukaryota</taxon>
        <taxon>Fungi</taxon>
        <taxon>Dikarya</taxon>
        <taxon>Ascomycota</taxon>
        <taxon>Pezizomycotina</taxon>
        <taxon>Sordariomycetes</taxon>
        <taxon>Hypocreomycetidae</taxon>
        <taxon>Hypocreales</taxon>
        <taxon>Nectriaceae</taxon>
        <taxon>Fusarium</taxon>
        <taxon>Fusarium solani species complex</taxon>
    </lineage>
</organism>
<sequence length="56" mass="6003">MSKDPADATGQQKQHHITVLDDTRSSRGTAAADGQIRSLAADALELKLELPKCDKV</sequence>
<evidence type="ECO:0000313" key="3">
    <source>
        <dbReference type="Proteomes" id="UP000277212"/>
    </source>
</evidence>
<dbReference type="Proteomes" id="UP000277212">
    <property type="component" value="Unassembled WGS sequence"/>
</dbReference>
<dbReference type="AlphaFoldDB" id="A0A3M2RN44"/>
<evidence type="ECO:0000313" key="2">
    <source>
        <dbReference type="EMBL" id="RMJ06721.1"/>
    </source>
</evidence>
<proteinExistence type="predicted"/>
<keyword evidence="3" id="KW-1185">Reference proteome</keyword>
<reference evidence="2 3" key="1">
    <citation type="submission" date="2017-06" db="EMBL/GenBank/DDBJ databases">
        <title>Comparative genomic analysis of Ambrosia Fusariam Clade fungi.</title>
        <authorList>
            <person name="Stajich J.E."/>
            <person name="Carrillo J."/>
            <person name="Kijimoto T."/>
            <person name="Eskalen A."/>
            <person name="O'Donnell K."/>
            <person name="Kasson M."/>
        </authorList>
    </citation>
    <scope>NUCLEOTIDE SEQUENCE [LARGE SCALE GENOMIC DNA]</scope>
    <source>
        <strain evidence="2">UCR3666</strain>
    </source>
</reference>
<name>A0A3M2RN44_9HYPO</name>
<protein>
    <submittedName>
        <fullName evidence="2">Uncharacterized protein</fullName>
    </submittedName>
</protein>
<evidence type="ECO:0000256" key="1">
    <source>
        <dbReference type="SAM" id="MobiDB-lite"/>
    </source>
</evidence>